<dbReference type="SUPFAM" id="SSF140663">
    <property type="entry name" value="TTHA0068-like"/>
    <property type="match status" value="1"/>
</dbReference>
<reference evidence="1 2" key="1">
    <citation type="submission" date="2023-07" db="EMBL/GenBank/DDBJ databases">
        <title>Genomic Encyclopedia of Type Strains, Phase IV (KMG-IV): sequencing the most valuable type-strain genomes for metagenomic binning, comparative biology and taxonomic classification.</title>
        <authorList>
            <person name="Goeker M."/>
        </authorList>
    </citation>
    <scope>NUCLEOTIDE SEQUENCE [LARGE SCALE GENOMIC DNA]</scope>
    <source>
        <strain evidence="1 2">DSM 45903</strain>
    </source>
</reference>
<proteinExistence type="predicted"/>
<keyword evidence="1" id="KW-0378">Hydrolase</keyword>
<dbReference type="Proteomes" id="UP001185012">
    <property type="component" value="Unassembled WGS sequence"/>
</dbReference>
<accession>A0ABU1ISJ3</accession>
<dbReference type="PANTHER" id="PTHR34796">
    <property type="entry name" value="EXPRESSED PROTEIN"/>
    <property type="match status" value="1"/>
</dbReference>
<dbReference type="InterPro" id="IPR023203">
    <property type="entry name" value="TTHA0068_sf"/>
</dbReference>
<dbReference type="Gene3D" id="1.10.3450.10">
    <property type="entry name" value="TTHA0068-like"/>
    <property type="match status" value="1"/>
</dbReference>
<evidence type="ECO:0000313" key="1">
    <source>
        <dbReference type="EMBL" id="MDR6227418.1"/>
    </source>
</evidence>
<comment type="caution">
    <text evidence="1">The sequence shown here is derived from an EMBL/GenBank/DDBJ whole genome shotgun (WGS) entry which is preliminary data.</text>
</comment>
<dbReference type="Pfam" id="PF03745">
    <property type="entry name" value="DUF309"/>
    <property type="match status" value="1"/>
</dbReference>
<keyword evidence="2" id="KW-1185">Reference proteome</keyword>
<sequence length="129" mass="14974">MSEKQVHHPLYQRFFRHYHQEEYWEAHEVLEELWQKERDNDFYHGLIQVAAIMHQLKKGKVRGARKLASSAYGYLSPFAPEREGVDVDRVLSWLTACLRVLPDGVAQLEPGQVESFGLDVCPLPRLAQS</sequence>
<name>A0ABU1ISJ3_9BACL</name>
<organism evidence="1 2">
    <name type="scientific">Desmospora profundinema</name>
    <dbReference type="NCBI Taxonomy" id="1571184"/>
    <lineage>
        <taxon>Bacteria</taxon>
        <taxon>Bacillati</taxon>
        <taxon>Bacillota</taxon>
        <taxon>Bacilli</taxon>
        <taxon>Bacillales</taxon>
        <taxon>Thermoactinomycetaceae</taxon>
        <taxon>Desmospora</taxon>
    </lineage>
</organism>
<protein>
    <submittedName>
        <fullName evidence="1">Metal-dependent hydrolase</fullName>
    </submittedName>
</protein>
<evidence type="ECO:0000313" key="2">
    <source>
        <dbReference type="Proteomes" id="UP001185012"/>
    </source>
</evidence>
<dbReference type="GO" id="GO:0016787">
    <property type="term" value="F:hydrolase activity"/>
    <property type="evidence" value="ECO:0007669"/>
    <property type="project" value="UniProtKB-KW"/>
</dbReference>
<gene>
    <name evidence="1" type="ORF">JOE21_003433</name>
</gene>
<dbReference type="RefSeq" id="WP_309868445.1">
    <property type="nucleotide sequence ID" value="NZ_JAVDQG010000009.1"/>
</dbReference>
<dbReference type="PANTHER" id="PTHR34796:SF1">
    <property type="entry name" value="EXPRESSED PROTEIN"/>
    <property type="match status" value="1"/>
</dbReference>
<dbReference type="InterPro" id="IPR005500">
    <property type="entry name" value="DUF309"/>
</dbReference>
<dbReference type="EMBL" id="JAVDQG010000009">
    <property type="protein sequence ID" value="MDR6227418.1"/>
    <property type="molecule type" value="Genomic_DNA"/>
</dbReference>